<dbReference type="InterPro" id="IPR051030">
    <property type="entry name" value="Vitamin_B12-ABC_binding"/>
</dbReference>
<gene>
    <name evidence="2" type="ORF">NSJP_2632</name>
</gene>
<sequence>MRICSLVPGATEVVAALGQASRLVGISHECDFPLSVRHAPVLVEPCIEATTTDSAAIDREVRALVSSGRPLYRLNERAFATSKPDVILTQDLCHVCAITPDQLTRAVAALPIHPTWLTLNPTTLADVISDVERIGAAIDRPSEGKVLAASLRTRLASVQHGHRSKRPRVACLEWLSPLYAGGHWVPEMVELAGGSDALGLAHHPSRPVTWEQVESARPDIVILMPCGFSVDRAWRELAALQHTDRRWSSAIASWPLTFVVDAASYFSRPGPRLVDGVELLASIFATGSAGKLDDTAARAVPCSSPLLASPL</sequence>
<dbReference type="PANTHER" id="PTHR42860">
    <property type="entry name" value="VITAMIN B12-BINDING PROTEIN"/>
    <property type="match status" value="1"/>
</dbReference>
<keyword evidence="3" id="KW-1185">Reference proteome</keyword>
<organism evidence="2 3">
    <name type="scientific">Nitrospira japonica</name>
    <dbReference type="NCBI Taxonomy" id="1325564"/>
    <lineage>
        <taxon>Bacteria</taxon>
        <taxon>Pseudomonadati</taxon>
        <taxon>Nitrospirota</taxon>
        <taxon>Nitrospiria</taxon>
        <taxon>Nitrospirales</taxon>
        <taxon>Nitrospiraceae</taxon>
        <taxon>Nitrospira</taxon>
    </lineage>
</organism>
<proteinExistence type="predicted"/>
<dbReference type="EMBL" id="LT828648">
    <property type="protein sequence ID" value="SLM48799.1"/>
    <property type="molecule type" value="Genomic_DNA"/>
</dbReference>
<dbReference type="SUPFAM" id="SSF53807">
    <property type="entry name" value="Helical backbone' metal receptor"/>
    <property type="match status" value="1"/>
</dbReference>
<evidence type="ECO:0000259" key="1">
    <source>
        <dbReference type="PROSITE" id="PS50983"/>
    </source>
</evidence>
<dbReference type="OrthoDB" id="9787772at2"/>
<dbReference type="PANTHER" id="PTHR42860:SF1">
    <property type="entry name" value="VITAMIN B12-BINDING PROTEIN"/>
    <property type="match status" value="1"/>
</dbReference>
<dbReference type="AlphaFoldDB" id="A0A1W1I7F8"/>
<name>A0A1W1I7F8_9BACT</name>
<feature type="domain" description="Fe/B12 periplasmic-binding" evidence="1">
    <location>
        <begin position="2"/>
        <end position="288"/>
    </location>
</feature>
<accession>A0A1W1I7F8</accession>
<dbReference type="Gene3D" id="3.40.50.1980">
    <property type="entry name" value="Nitrogenase molybdenum iron protein domain"/>
    <property type="match status" value="2"/>
</dbReference>
<dbReference type="InterPro" id="IPR002491">
    <property type="entry name" value="ABC_transptr_periplasmic_BD"/>
</dbReference>
<dbReference type="Proteomes" id="UP000192042">
    <property type="component" value="Chromosome I"/>
</dbReference>
<dbReference type="PROSITE" id="PS50983">
    <property type="entry name" value="FE_B12_PBP"/>
    <property type="match status" value="1"/>
</dbReference>
<reference evidence="2 3" key="1">
    <citation type="submission" date="2017-03" db="EMBL/GenBank/DDBJ databases">
        <authorList>
            <person name="Afonso C.L."/>
            <person name="Miller P.J."/>
            <person name="Scott M.A."/>
            <person name="Spackman E."/>
            <person name="Goraichik I."/>
            <person name="Dimitrov K.M."/>
            <person name="Suarez D.L."/>
            <person name="Swayne D.E."/>
        </authorList>
    </citation>
    <scope>NUCLEOTIDE SEQUENCE [LARGE SCALE GENOMIC DNA]</scope>
    <source>
        <strain evidence="2">Genome sequencing of Nitrospira japonica strain NJ11</strain>
    </source>
</reference>
<protein>
    <submittedName>
        <fullName evidence="2">ABC-type transport system periplasmic binding protein</fullName>
    </submittedName>
</protein>
<evidence type="ECO:0000313" key="3">
    <source>
        <dbReference type="Proteomes" id="UP000192042"/>
    </source>
</evidence>
<evidence type="ECO:0000313" key="2">
    <source>
        <dbReference type="EMBL" id="SLM48799.1"/>
    </source>
</evidence>
<dbReference type="Pfam" id="PF01497">
    <property type="entry name" value="Peripla_BP_2"/>
    <property type="match status" value="1"/>
</dbReference>
<dbReference type="RefSeq" id="WP_080887131.1">
    <property type="nucleotide sequence ID" value="NZ_LT828648.1"/>
</dbReference>
<dbReference type="STRING" id="1325564.NSJP_2632"/>
<dbReference type="KEGG" id="nja:NSJP_2632"/>